<gene>
    <name evidence="2" type="ORF">IV500_08300</name>
</gene>
<dbReference type="RefSeq" id="WP_196396321.1">
    <property type="nucleotide sequence ID" value="NZ_JADNYM010000008.1"/>
</dbReference>
<proteinExistence type="predicted"/>
<sequence>MTAALNSKPAKKIVTHHKRGKQQQSQPIKKSVSTKLGTLLSSQTTDAFKYFSILNQYKIDSLFGLHFLAATSKPYFNSFSFVKSAVFPDLTFFRAKFAVHSALLKKHARTRSRI</sequence>
<name>A0A931CQZ3_9MICC</name>
<accession>A0A931CQZ3</accession>
<dbReference type="Proteomes" id="UP000655366">
    <property type="component" value="Unassembled WGS sequence"/>
</dbReference>
<evidence type="ECO:0000256" key="1">
    <source>
        <dbReference type="SAM" id="MobiDB-lite"/>
    </source>
</evidence>
<comment type="caution">
    <text evidence="2">The sequence shown here is derived from an EMBL/GenBank/DDBJ whole genome shotgun (WGS) entry which is preliminary data.</text>
</comment>
<feature type="region of interest" description="Disordered" evidence="1">
    <location>
        <begin position="1"/>
        <end position="30"/>
    </location>
</feature>
<evidence type="ECO:0000313" key="2">
    <source>
        <dbReference type="EMBL" id="MBG0739389.1"/>
    </source>
</evidence>
<keyword evidence="3" id="KW-1185">Reference proteome</keyword>
<protein>
    <submittedName>
        <fullName evidence="2">Uncharacterized protein</fullName>
    </submittedName>
</protein>
<dbReference type="EMBL" id="JADNYM010000008">
    <property type="protein sequence ID" value="MBG0739389.1"/>
    <property type="molecule type" value="Genomic_DNA"/>
</dbReference>
<reference evidence="2 3" key="1">
    <citation type="submission" date="2020-11" db="EMBL/GenBank/DDBJ databases">
        <title>Arthrobacter antarcticus sp. nov., isolated from Antarctic Soil.</title>
        <authorList>
            <person name="Li J."/>
        </authorList>
    </citation>
    <scope>NUCLEOTIDE SEQUENCE [LARGE SCALE GENOMIC DNA]</scope>
    <source>
        <strain evidence="2 3">Z1-20</strain>
    </source>
</reference>
<dbReference type="AlphaFoldDB" id="A0A931CQZ3"/>
<evidence type="ECO:0000313" key="3">
    <source>
        <dbReference type="Proteomes" id="UP000655366"/>
    </source>
</evidence>
<feature type="compositionally biased region" description="Basic residues" evidence="1">
    <location>
        <begin position="9"/>
        <end position="21"/>
    </location>
</feature>
<organism evidence="2 3">
    <name type="scientific">Arthrobacter terrae</name>
    <dbReference type="NCBI Taxonomy" id="2935737"/>
    <lineage>
        <taxon>Bacteria</taxon>
        <taxon>Bacillati</taxon>
        <taxon>Actinomycetota</taxon>
        <taxon>Actinomycetes</taxon>
        <taxon>Micrococcales</taxon>
        <taxon>Micrococcaceae</taxon>
        <taxon>Arthrobacter</taxon>
    </lineage>
</organism>